<evidence type="ECO:0000256" key="1">
    <source>
        <dbReference type="SAM" id="MobiDB-lite"/>
    </source>
</evidence>
<evidence type="ECO:0000313" key="3">
    <source>
        <dbReference type="Proteomes" id="UP001178508"/>
    </source>
</evidence>
<protein>
    <submittedName>
        <fullName evidence="2">Uncharacterized protein</fullName>
    </submittedName>
</protein>
<dbReference type="EMBL" id="OY660869">
    <property type="protein sequence ID" value="CAJ1059264.1"/>
    <property type="molecule type" value="Genomic_DNA"/>
</dbReference>
<accession>A0AAV1FER8</accession>
<gene>
    <name evidence="2" type="ORF">XNOV1_A004830</name>
</gene>
<name>A0AAV1FER8_XYRNO</name>
<proteinExistence type="predicted"/>
<reference evidence="2" key="1">
    <citation type="submission" date="2023-08" db="EMBL/GenBank/DDBJ databases">
        <authorList>
            <person name="Alioto T."/>
            <person name="Alioto T."/>
            <person name="Gomez Garrido J."/>
        </authorList>
    </citation>
    <scope>NUCLEOTIDE SEQUENCE</scope>
</reference>
<keyword evidence="3" id="KW-1185">Reference proteome</keyword>
<feature type="region of interest" description="Disordered" evidence="1">
    <location>
        <begin position="1"/>
        <end position="36"/>
    </location>
</feature>
<organism evidence="2 3">
    <name type="scientific">Xyrichtys novacula</name>
    <name type="common">Pearly razorfish</name>
    <name type="synonym">Hemipteronotus novacula</name>
    <dbReference type="NCBI Taxonomy" id="13765"/>
    <lineage>
        <taxon>Eukaryota</taxon>
        <taxon>Metazoa</taxon>
        <taxon>Chordata</taxon>
        <taxon>Craniata</taxon>
        <taxon>Vertebrata</taxon>
        <taxon>Euteleostomi</taxon>
        <taxon>Actinopterygii</taxon>
        <taxon>Neopterygii</taxon>
        <taxon>Teleostei</taxon>
        <taxon>Neoteleostei</taxon>
        <taxon>Acanthomorphata</taxon>
        <taxon>Eupercaria</taxon>
        <taxon>Labriformes</taxon>
        <taxon>Labridae</taxon>
        <taxon>Xyrichtys</taxon>
    </lineage>
</organism>
<dbReference type="Proteomes" id="UP001178508">
    <property type="component" value="Chromosome 6"/>
</dbReference>
<sequence>MEAAVSGRARVHEGAGSSLQIKQPIGRPPPTLPSPSIGTAGCEARLFLYSLQRFKRGDHGVSFKLFLHNQRDETILQTCLHV</sequence>
<dbReference type="AlphaFoldDB" id="A0AAV1FER8"/>
<evidence type="ECO:0000313" key="2">
    <source>
        <dbReference type="EMBL" id="CAJ1059264.1"/>
    </source>
</evidence>